<proteinExistence type="predicted"/>
<feature type="region of interest" description="Disordered" evidence="1">
    <location>
        <begin position="171"/>
        <end position="215"/>
    </location>
</feature>
<name>A0A2R8BWT0_9RHOB</name>
<gene>
    <name evidence="2" type="ORF">PAA8504_02447</name>
</gene>
<accession>A0A2R8BWT0</accession>
<evidence type="ECO:0000313" key="2">
    <source>
        <dbReference type="EMBL" id="SPJ24610.1"/>
    </source>
</evidence>
<protein>
    <submittedName>
        <fullName evidence="2">Uncharacterized protein</fullName>
    </submittedName>
</protein>
<dbReference type="EMBL" id="ONZF01000005">
    <property type="protein sequence ID" value="SPJ24610.1"/>
    <property type="molecule type" value="Genomic_DNA"/>
</dbReference>
<reference evidence="2 3" key="1">
    <citation type="submission" date="2018-03" db="EMBL/GenBank/DDBJ databases">
        <authorList>
            <person name="Keele B.F."/>
        </authorList>
    </citation>
    <scope>NUCLEOTIDE SEQUENCE [LARGE SCALE GENOMIC DNA]</scope>
    <source>
        <strain evidence="2 3">CECT 8504</strain>
    </source>
</reference>
<dbReference type="Proteomes" id="UP000244912">
    <property type="component" value="Unassembled WGS sequence"/>
</dbReference>
<sequence>MAVLRERRVIRHAVGEVEVAEPAIRQVQMHLFAQPSLRPDAEAIADQQHPDQELGIDGRTAGMAVEIREMAADAPQIDESVDGSQEVILRDVILQRELIEQRRLRLLPRSHHRRPSRPVVELNQPDAQIKPSCSTEYAVFSKRRASVEGDNAPANGREVRTAGLRMVRRRPGYRPSCRGRISPWGGSHRGPTEQQATPSHSARIGNPSPSLSFCC</sequence>
<dbReference type="AlphaFoldDB" id="A0A2R8BWT0"/>
<evidence type="ECO:0000313" key="3">
    <source>
        <dbReference type="Proteomes" id="UP000244912"/>
    </source>
</evidence>
<keyword evidence="3" id="KW-1185">Reference proteome</keyword>
<evidence type="ECO:0000256" key="1">
    <source>
        <dbReference type="SAM" id="MobiDB-lite"/>
    </source>
</evidence>
<organism evidence="2 3">
    <name type="scientific">Palleronia abyssalis</name>
    <dbReference type="NCBI Taxonomy" id="1501240"/>
    <lineage>
        <taxon>Bacteria</taxon>
        <taxon>Pseudomonadati</taxon>
        <taxon>Pseudomonadota</taxon>
        <taxon>Alphaproteobacteria</taxon>
        <taxon>Rhodobacterales</taxon>
        <taxon>Roseobacteraceae</taxon>
        <taxon>Palleronia</taxon>
    </lineage>
</organism>